<dbReference type="GO" id="GO:0046872">
    <property type="term" value="F:metal ion binding"/>
    <property type="evidence" value="ECO:0007669"/>
    <property type="project" value="UniProtKB-UniRule"/>
</dbReference>
<evidence type="ECO:0000256" key="12">
    <source>
        <dbReference type="ARBA" id="ARBA00023136"/>
    </source>
</evidence>
<feature type="transmembrane region" description="Helical" evidence="13">
    <location>
        <begin position="480"/>
        <end position="502"/>
    </location>
</feature>
<keyword evidence="3 13" id="KW-0813">Transport</keyword>
<evidence type="ECO:0000256" key="10">
    <source>
        <dbReference type="ARBA" id="ARBA00022989"/>
    </source>
</evidence>
<dbReference type="Proteomes" id="UP000075473">
    <property type="component" value="Unassembled WGS sequence"/>
</dbReference>
<feature type="transmembrane region" description="Helical" evidence="13">
    <location>
        <begin position="224"/>
        <end position="242"/>
    </location>
</feature>
<dbReference type="PANTHER" id="PTHR30365:SF0">
    <property type="entry name" value="CYTOCHROME BD-I UBIQUINOL OXIDASE SUBUNIT 1"/>
    <property type="match status" value="1"/>
</dbReference>
<feature type="transmembrane region" description="Helical" evidence="13">
    <location>
        <begin position="132"/>
        <end position="150"/>
    </location>
</feature>
<feature type="transmembrane region" description="Helical" evidence="13">
    <location>
        <begin position="20"/>
        <end position="46"/>
    </location>
</feature>
<dbReference type="PIRSF" id="PIRSF006446">
    <property type="entry name" value="Cyt_quinol_oxidase_1"/>
    <property type="match status" value="1"/>
</dbReference>
<proteinExistence type="inferred from homology"/>
<evidence type="ECO:0000256" key="13">
    <source>
        <dbReference type="PIRNR" id="PIRNR006446"/>
    </source>
</evidence>
<dbReference type="InterPro" id="IPR002585">
    <property type="entry name" value="Cyt-d_ubiquinol_oxidase_su_1"/>
</dbReference>
<feature type="transmembrane region" description="Helical" evidence="13">
    <location>
        <begin position="96"/>
        <end position="120"/>
    </location>
</feature>
<keyword evidence="5" id="KW-0997">Cell inner membrane</keyword>
<dbReference type="GO" id="GO:0020037">
    <property type="term" value="F:heme binding"/>
    <property type="evidence" value="ECO:0007669"/>
    <property type="project" value="TreeGrafter"/>
</dbReference>
<keyword evidence="4 13" id="KW-1003">Cell membrane</keyword>
<keyword evidence="10 13" id="KW-1133">Transmembrane helix</keyword>
<reference evidence="14 15" key="1">
    <citation type="submission" date="2015-06" db="EMBL/GenBank/DDBJ databases">
        <title>Improved classification and identification of acetic acid bacteria using matrix-assisted laser desorption/ionization time-of-flight mass spectrometry; Gluconobacter nephelii and Gluconobacter uchimurae are later heterotypic synonyms of Gluconobacter japonicus and Gluconobacter oxydans, respectively.</title>
        <authorList>
            <person name="Li L."/>
            <person name="Cleenwerck I."/>
            <person name="De Vuyst L."/>
            <person name="Vandamme P."/>
        </authorList>
    </citation>
    <scope>NUCLEOTIDE SEQUENCE [LARGE SCALE GENOMIC DNA]</scope>
    <source>
        <strain evidence="14 15">LMG 1625</strain>
    </source>
</reference>
<dbReference type="GO" id="GO:0070069">
    <property type="term" value="C:cytochrome complex"/>
    <property type="evidence" value="ECO:0007669"/>
    <property type="project" value="UniProtKB-UniRule"/>
</dbReference>
<accession>A0A149Q5W4</accession>
<comment type="subcellular location">
    <subcellularLocation>
        <location evidence="1">Cell inner membrane</location>
        <topology evidence="1">Multi-pass membrane protein</topology>
    </subcellularLocation>
</comment>
<evidence type="ECO:0000256" key="8">
    <source>
        <dbReference type="ARBA" id="ARBA00022723"/>
    </source>
</evidence>
<gene>
    <name evidence="14" type="ORF">AD928_11030</name>
</gene>
<feature type="transmembrane region" description="Helical" evidence="13">
    <location>
        <begin position="193"/>
        <end position="212"/>
    </location>
</feature>
<evidence type="ECO:0000256" key="11">
    <source>
        <dbReference type="ARBA" id="ARBA00023004"/>
    </source>
</evidence>
<keyword evidence="7 13" id="KW-0812">Transmembrane</keyword>
<dbReference type="AlphaFoldDB" id="A0A149Q5W4"/>
<evidence type="ECO:0000313" key="15">
    <source>
        <dbReference type="Proteomes" id="UP000075473"/>
    </source>
</evidence>
<keyword evidence="12 13" id="KW-0472">Membrane</keyword>
<evidence type="ECO:0000256" key="9">
    <source>
        <dbReference type="ARBA" id="ARBA00022982"/>
    </source>
</evidence>
<dbReference type="PATRIC" id="fig|178900.5.peg.969"/>
<feature type="transmembrane region" description="Helical" evidence="13">
    <location>
        <begin position="431"/>
        <end position="452"/>
    </location>
</feature>
<keyword evidence="11 13" id="KW-0408">Iron</keyword>
<feature type="transmembrane region" description="Helical" evidence="13">
    <location>
        <begin position="398"/>
        <end position="419"/>
    </location>
</feature>
<keyword evidence="8 13" id="KW-0479">Metal-binding</keyword>
<evidence type="ECO:0000256" key="5">
    <source>
        <dbReference type="ARBA" id="ARBA00022519"/>
    </source>
</evidence>
<keyword evidence="9 13" id="KW-0249">Electron transport</keyword>
<evidence type="ECO:0000256" key="1">
    <source>
        <dbReference type="ARBA" id="ARBA00004429"/>
    </source>
</evidence>
<evidence type="ECO:0000256" key="6">
    <source>
        <dbReference type="ARBA" id="ARBA00022617"/>
    </source>
</evidence>
<evidence type="ECO:0000256" key="2">
    <source>
        <dbReference type="ARBA" id="ARBA00009819"/>
    </source>
</evidence>
<evidence type="ECO:0000256" key="4">
    <source>
        <dbReference type="ARBA" id="ARBA00022475"/>
    </source>
</evidence>
<evidence type="ECO:0000256" key="7">
    <source>
        <dbReference type="ARBA" id="ARBA00022692"/>
    </source>
</evidence>
<dbReference type="PANTHER" id="PTHR30365">
    <property type="entry name" value="CYTOCHROME D UBIQUINOL OXIDASE"/>
    <property type="match status" value="1"/>
</dbReference>
<evidence type="ECO:0000313" key="14">
    <source>
        <dbReference type="EMBL" id="KXU92587.1"/>
    </source>
</evidence>
<keyword evidence="6 13" id="KW-0349">Heme</keyword>
<name>A0A149Q5W4_9PROT</name>
<comment type="similarity">
    <text evidence="2 13">Belongs to the cytochrome ubiquinol oxidase subunit 1 family.</text>
</comment>
<feature type="transmembrane region" description="Helical" evidence="13">
    <location>
        <begin position="58"/>
        <end position="76"/>
    </location>
</feature>
<dbReference type="GO" id="GO:0005886">
    <property type="term" value="C:plasma membrane"/>
    <property type="evidence" value="ECO:0007669"/>
    <property type="project" value="UniProtKB-SubCell"/>
</dbReference>
<protein>
    <submittedName>
        <fullName evidence="14">Cytochrome d terminal oxidase subunit 1</fullName>
    </submittedName>
</protein>
<dbReference type="GO" id="GO:0016682">
    <property type="term" value="F:oxidoreductase activity, acting on diphenols and related substances as donors, oxygen as acceptor"/>
    <property type="evidence" value="ECO:0007669"/>
    <property type="project" value="TreeGrafter"/>
</dbReference>
<evidence type="ECO:0000256" key="3">
    <source>
        <dbReference type="ARBA" id="ARBA00022448"/>
    </source>
</evidence>
<sequence>MDMINPTVVDLSRFQFALTALYHFMFVPLTLGLTFMLAAMETVYVVTGRKIYKDMAMFWGKLFGINFALGVATGITMEFEFGTNWSMYSRFFGDMFGTPLAIEGLMAFFMESTFVGLMFFGWDRLSKQAHLAVTYLVALGSNLSALWILIANAGMNVPHGAHFDPDTMRLQFDSFVKLIFSPDAQAKFVHTSVAGYVSAALLVMGVSAFYLLRGQHRQFAARSFRMAALFGIISTVAVITLGDVLGREDYMEQPTKIAAIEGLWHTSKPPYEPWILAALPDDAKQENHFEIGVPFVLTPLITHDFNTPIRGMHELEDAAAPRIESGIVAVSALRRYQETHQQADLDAFKAHEADLGFGFLATRHAPNQDVTAIPADALQSVVEQTKPDILPNVFVTFWSFRIMVFLALYFFALFAISAYLSLKNKLERNKLILKACMWSIPLPILATEFGWITAEAGRQPWTVFNTLPTFLSASTHSTSYMVFSLAGFALLYSIFIAAELYLMFKFARLGPEAHDAPHSDDAYAAHCAVVGTPHASGH</sequence>
<dbReference type="GO" id="GO:0009055">
    <property type="term" value="F:electron transfer activity"/>
    <property type="evidence" value="ECO:0007669"/>
    <property type="project" value="UniProtKB-UniRule"/>
</dbReference>
<dbReference type="GO" id="GO:0019646">
    <property type="term" value="P:aerobic electron transport chain"/>
    <property type="evidence" value="ECO:0007669"/>
    <property type="project" value="InterPro"/>
</dbReference>
<dbReference type="EMBL" id="LHZA01000153">
    <property type="protein sequence ID" value="KXU92587.1"/>
    <property type="molecule type" value="Genomic_DNA"/>
</dbReference>
<dbReference type="RefSeq" id="WP_062250527.1">
    <property type="nucleotide sequence ID" value="NZ_LHZA01000153.1"/>
</dbReference>
<organism evidence="14 15">
    <name type="scientific">Acetobacter cerevisiae</name>
    <dbReference type="NCBI Taxonomy" id="178900"/>
    <lineage>
        <taxon>Bacteria</taxon>
        <taxon>Pseudomonadati</taxon>
        <taxon>Pseudomonadota</taxon>
        <taxon>Alphaproteobacteria</taxon>
        <taxon>Acetobacterales</taxon>
        <taxon>Acetobacteraceae</taxon>
        <taxon>Acetobacter</taxon>
    </lineage>
</organism>
<dbReference type="Pfam" id="PF01654">
    <property type="entry name" value="Cyt_bd_oxida_I"/>
    <property type="match status" value="1"/>
</dbReference>
<comment type="caution">
    <text evidence="14">The sequence shown here is derived from an EMBL/GenBank/DDBJ whole genome shotgun (WGS) entry which is preliminary data.</text>
</comment>